<dbReference type="SUPFAM" id="SSF50630">
    <property type="entry name" value="Acid proteases"/>
    <property type="match status" value="1"/>
</dbReference>
<dbReference type="InterPro" id="IPR051694">
    <property type="entry name" value="Immunoregulatory_rcpt-like"/>
</dbReference>
<dbReference type="InterPro" id="IPR033121">
    <property type="entry name" value="PEPTIDASE_A1"/>
</dbReference>
<feature type="compositionally biased region" description="Low complexity" evidence="5">
    <location>
        <begin position="556"/>
        <end position="568"/>
    </location>
</feature>
<dbReference type="GO" id="GO:0071944">
    <property type="term" value="C:cell periphery"/>
    <property type="evidence" value="ECO:0007669"/>
    <property type="project" value="UniProtKB-ARBA"/>
</dbReference>
<keyword evidence="3 6" id="KW-1133">Transmembrane helix</keyword>
<comment type="caution">
    <text evidence="8">The sequence shown here is derived from an EMBL/GenBank/DDBJ whole genome shotgun (WGS) entry which is preliminary data.</text>
</comment>
<dbReference type="InterPro" id="IPR021109">
    <property type="entry name" value="Peptidase_aspartic_dom_sf"/>
</dbReference>
<evidence type="ECO:0000313" key="8">
    <source>
        <dbReference type="EMBL" id="RYO64870.1"/>
    </source>
</evidence>
<name>A0A4Q4S4J7_9PLEO</name>
<feature type="compositionally biased region" description="Polar residues" evidence="5">
    <location>
        <begin position="713"/>
        <end position="731"/>
    </location>
</feature>
<keyword evidence="2 6" id="KW-0812">Transmembrane</keyword>
<dbReference type="AlphaFoldDB" id="A0A4Q4S4J7"/>
<feature type="region of interest" description="Disordered" evidence="5">
    <location>
        <begin position="535"/>
        <end position="752"/>
    </location>
</feature>
<evidence type="ECO:0000259" key="7">
    <source>
        <dbReference type="PROSITE" id="PS51767"/>
    </source>
</evidence>
<evidence type="ECO:0000313" key="9">
    <source>
        <dbReference type="Proteomes" id="UP000293823"/>
    </source>
</evidence>
<comment type="subcellular location">
    <subcellularLocation>
        <location evidence="1">Membrane</location>
        <topology evidence="1">Single-pass membrane protein</topology>
    </subcellularLocation>
</comment>
<sequence length="752" mass="82078">MFFHKRAENIQLPPTPYVLSPSGDWEGNDGRWSTFPINIGDDRTNSSNGQNFKVLISTSLGTTLVPQRVDWCFSPTEDQCAANRGIVSFGSSQSLGFDGSQSHQWKEVGIYNFPLPEWYNITVEGDPNAVWGEDNVGLGLSTPQSFIMPVQYVTQYAISNFFMGSLGLAVGSTGPPGAFKPNFIENMYGSAHKIASRSFGYTAGAYYREYIMRSKHVFTTAIANDLHKARMLISTGNNNNGYPASLVFGGYDRTRLSEQSGVSISMPSKQNNTLAVGVNSITYKPDQELEANRFSFTNKTGGFPATIDSTFPYLILPDEVCDEFVTAFGLTFDRNTQLYTVNETSHQQNLRLDASVSFKISANPDIESTSFTSIVLPYSALDQQASWPFYSNQTRYLPIRRTENGKFVLGRTFLQEAYIVVDYEHQNFTVAPAAFPDPMPNPSLATIFDRDFTGLPVPDDPGSGGGLSAGAIAGIVVGIVGAFIIVAIGVFFLWRKRGQAKKRKAEEEAEKPSEIDTTYAGTEIKYRRISELTGSETLQSPKDSTTGYYNADHKSIPPISELSPESNPAELYSPPPEGHETVDYFAAGRTRRQGGPSDRGSSGNNTPRTPIAELPGEDAINSLPKKNEDPKPFQKPPHSRSPSDNSLSTNIDEVLAKKNASEAESGTDAAKSEAEPGAPATAEEIARAKAGGQSGGTEHAEESAMHRRPSHTRGLSDTTIQSDSTAVSQPTPEELERWRRSEDDPNRPMSPA</sequence>
<feature type="compositionally biased region" description="Basic and acidic residues" evidence="5">
    <location>
        <begin position="734"/>
        <end position="746"/>
    </location>
</feature>
<dbReference type="OrthoDB" id="4074350at2759"/>
<dbReference type="GO" id="GO:0016020">
    <property type="term" value="C:membrane"/>
    <property type="evidence" value="ECO:0007669"/>
    <property type="project" value="UniProtKB-SubCell"/>
</dbReference>
<evidence type="ECO:0000256" key="2">
    <source>
        <dbReference type="ARBA" id="ARBA00022692"/>
    </source>
</evidence>
<feature type="transmembrane region" description="Helical" evidence="6">
    <location>
        <begin position="471"/>
        <end position="494"/>
    </location>
</feature>
<reference evidence="9" key="1">
    <citation type="journal article" date="2019" name="bioRxiv">
        <title>Genomics, evolutionary history and diagnostics of the Alternaria alternata species group including apple and Asian pear pathotypes.</title>
        <authorList>
            <person name="Armitage A.D."/>
            <person name="Cockerton H.M."/>
            <person name="Sreenivasaprasad S."/>
            <person name="Woodhall J.W."/>
            <person name="Lane C.R."/>
            <person name="Harrison R.J."/>
            <person name="Clarkson J.P."/>
        </authorList>
    </citation>
    <scope>NUCLEOTIDE SEQUENCE [LARGE SCALE GENOMIC DNA]</scope>
    <source>
        <strain evidence="9">RGR 97.0016</strain>
    </source>
</reference>
<dbReference type="PANTHER" id="PTHR15549:SF6">
    <property type="entry name" value="MID2 DOMAIN-CONTAINING PROTEIN"/>
    <property type="match status" value="1"/>
</dbReference>
<gene>
    <name evidence="8" type="ORF">AA0113_g5808</name>
</gene>
<protein>
    <recommendedName>
        <fullName evidence="7">Peptidase A1 domain-containing protein</fullName>
    </recommendedName>
</protein>
<dbReference type="PROSITE" id="PS51767">
    <property type="entry name" value="PEPTIDASE_A1"/>
    <property type="match status" value="1"/>
</dbReference>
<dbReference type="CDD" id="cd12087">
    <property type="entry name" value="TM_EGFR-like"/>
    <property type="match status" value="1"/>
</dbReference>
<feature type="domain" description="Peptidase A1" evidence="7">
    <location>
        <begin position="33"/>
        <end position="431"/>
    </location>
</feature>
<keyword evidence="9" id="KW-1185">Reference proteome</keyword>
<proteinExistence type="predicted"/>
<organism evidence="8 9">
    <name type="scientific">Alternaria arborescens</name>
    <dbReference type="NCBI Taxonomy" id="156630"/>
    <lineage>
        <taxon>Eukaryota</taxon>
        <taxon>Fungi</taxon>
        <taxon>Dikarya</taxon>
        <taxon>Ascomycota</taxon>
        <taxon>Pezizomycotina</taxon>
        <taxon>Dothideomycetes</taxon>
        <taxon>Pleosporomycetidae</taxon>
        <taxon>Pleosporales</taxon>
        <taxon>Pleosporineae</taxon>
        <taxon>Pleosporaceae</taxon>
        <taxon>Alternaria</taxon>
        <taxon>Alternaria sect. Alternaria</taxon>
    </lineage>
</organism>
<dbReference type="Pfam" id="PF00026">
    <property type="entry name" value="Asp"/>
    <property type="match status" value="1"/>
</dbReference>
<dbReference type="PANTHER" id="PTHR15549">
    <property type="entry name" value="PAIRED IMMUNOGLOBULIN-LIKE TYPE 2 RECEPTOR"/>
    <property type="match status" value="1"/>
</dbReference>
<feature type="compositionally biased region" description="Polar residues" evidence="5">
    <location>
        <begin position="640"/>
        <end position="651"/>
    </location>
</feature>
<dbReference type="Gene3D" id="2.40.70.10">
    <property type="entry name" value="Acid Proteases"/>
    <property type="match status" value="2"/>
</dbReference>
<keyword evidence="4 6" id="KW-0472">Membrane</keyword>
<evidence type="ECO:0000256" key="3">
    <source>
        <dbReference type="ARBA" id="ARBA00022989"/>
    </source>
</evidence>
<dbReference type="EMBL" id="PEJP01000020">
    <property type="protein sequence ID" value="RYO64870.1"/>
    <property type="molecule type" value="Genomic_DNA"/>
</dbReference>
<accession>A0A4Q4S4J7</accession>
<evidence type="ECO:0000256" key="6">
    <source>
        <dbReference type="SAM" id="Phobius"/>
    </source>
</evidence>
<feature type="compositionally biased region" description="Polar residues" evidence="5">
    <location>
        <begin position="535"/>
        <end position="548"/>
    </location>
</feature>
<evidence type="ECO:0000256" key="4">
    <source>
        <dbReference type="ARBA" id="ARBA00023136"/>
    </source>
</evidence>
<feature type="compositionally biased region" description="Polar residues" evidence="5">
    <location>
        <begin position="599"/>
        <end position="608"/>
    </location>
</feature>
<evidence type="ECO:0000256" key="1">
    <source>
        <dbReference type="ARBA" id="ARBA00004167"/>
    </source>
</evidence>
<dbReference type="Proteomes" id="UP000293823">
    <property type="component" value="Unassembled WGS sequence"/>
</dbReference>
<evidence type="ECO:0000256" key="5">
    <source>
        <dbReference type="SAM" id="MobiDB-lite"/>
    </source>
</evidence>